<keyword evidence="2" id="KW-1185">Reference proteome</keyword>
<sequence>MPFPQPCNFNPQLHLCKLDLARLHNCQTTDSTLSRRFGGLAAFHDRFRKVESPCPARITLIGDLMNSFWASHFGGGDPDGDDRTAHLLDLLKFSGGAVRVSEKHRDRRRGAEKLCRIFCRPLTTNFTSSVRRKLGPLDASSPSAITVFHERARTYIRLFEDGKWPGDLDHQPMEKEPRNGLNSLFIKTSLRIKIFEDGKTSYIRVNFQLVSGVSLT</sequence>
<proteinExistence type="predicted"/>
<dbReference type="Proteomes" id="UP001301958">
    <property type="component" value="Unassembled WGS sequence"/>
</dbReference>
<dbReference type="EMBL" id="MU865742">
    <property type="protein sequence ID" value="KAK4220512.1"/>
    <property type="molecule type" value="Genomic_DNA"/>
</dbReference>
<evidence type="ECO:0000313" key="1">
    <source>
        <dbReference type="EMBL" id="KAK4220512.1"/>
    </source>
</evidence>
<name>A0AAN6YQH2_9PEZI</name>
<gene>
    <name evidence="1" type="ORF">QBC38DRAFT_505676</name>
</gene>
<reference evidence="1" key="2">
    <citation type="submission" date="2023-05" db="EMBL/GenBank/DDBJ databases">
        <authorList>
            <consortium name="Lawrence Berkeley National Laboratory"/>
            <person name="Steindorff A."/>
            <person name="Hensen N."/>
            <person name="Bonometti L."/>
            <person name="Westerberg I."/>
            <person name="Brannstrom I.O."/>
            <person name="Guillou S."/>
            <person name="Cros-Aarteil S."/>
            <person name="Calhoun S."/>
            <person name="Haridas S."/>
            <person name="Kuo A."/>
            <person name="Mondo S."/>
            <person name="Pangilinan J."/>
            <person name="Riley R."/>
            <person name="Labutti K."/>
            <person name="Andreopoulos B."/>
            <person name="Lipzen A."/>
            <person name="Chen C."/>
            <person name="Yanf M."/>
            <person name="Daum C."/>
            <person name="Ng V."/>
            <person name="Clum A."/>
            <person name="Ohm R."/>
            <person name="Martin F."/>
            <person name="Silar P."/>
            <person name="Natvig D."/>
            <person name="Lalanne C."/>
            <person name="Gautier V."/>
            <person name="Ament-Velasquez S.L."/>
            <person name="Kruys A."/>
            <person name="Hutchinson M.I."/>
            <person name="Powell A.J."/>
            <person name="Barry K."/>
            <person name="Miller A.N."/>
            <person name="Grigoriev I.V."/>
            <person name="Debuchy R."/>
            <person name="Gladieux P."/>
            <person name="Thoren M.H."/>
            <person name="Johannesson H."/>
        </authorList>
    </citation>
    <scope>NUCLEOTIDE SEQUENCE</scope>
    <source>
        <strain evidence="1">CBS 990.96</strain>
    </source>
</reference>
<dbReference type="AlphaFoldDB" id="A0AAN6YQH2"/>
<comment type="caution">
    <text evidence="1">The sequence shown here is derived from an EMBL/GenBank/DDBJ whole genome shotgun (WGS) entry which is preliminary data.</text>
</comment>
<reference evidence="1" key="1">
    <citation type="journal article" date="2023" name="Mol. Phylogenet. Evol.">
        <title>Genome-scale phylogeny and comparative genomics of the fungal order Sordariales.</title>
        <authorList>
            <person name="Hensen N."/>
            <person name="Bonometti L."/>
            <person name="Westerberg I."/>
            <person name="Brannstrom I.O."/>
            <person name="Guillou S."/>
            <person name="Cros-Aarteil S."/>
            <person name="Calhoun S."/>
            <person name="Haridas S."/>
            <person name="Kuo A."/>
            <person name="Mondo S."/>
            <person name="Pangilinan J."/>
            <person name="Riley R."/>
            <person name="LaButti K."/>
            <person name="Andreopoulos B."/>
            <person name="Lipzen A."/>
            <person name="Chen C."/>
            <person name="Yan M."/>
            <person name="Daum C."/>
            <person name="Ng V."/>
            <person name="Clum A."/>
            <person name="Steindorff A."/>
            <person name="Ohm R.A."/>
            <person name="Martin F."/>
            <person name="Silar P."/>
            <person name="Natvig D.O."/>
            <person name="Lalanne C."/>
            <person name="Gautier V."/>
            <person name="Ament-Velasquez S.L."/>
            <person name="Kruys A."/>
            <person name="Hutchinson M.I."/>
            <person name="Powell A.J."/>
            <person name="Barry K."/>
            <person name="Miller A.N."/>
            <person name="Grigoriev I.V."/>
            <person name="Debuchy R."/>
            <person name="Gladieux P."/>
            <person name="Hiltunen Thoren M."/>
            <person name="Johannesson H."/>
        </authorList>
    </citation>
    <scope>NUCLEOTIDE SEQUENCE</scope>
    <source>
        <strain evidence="1">CBS 990.96</strain>
    </source>
</reference>
<organism evidence="1 2">
    <name type="scientific">Podospora fimiseda</name>
    <dbReference type="NCBI Taxonomy" id="252190"/>
    <lineage>
        <taxon>Eukaryota</taxon>
        <taxon>Fungi</taxon>
        <taxon>Dikarya</taxon>
        <taxon>Ascomycota</taxon>
        <taxon>Pezizomycotina</taxon>
        <taxon>Sordariomycetes</taxon>
        <taxon>Sordariomycetidae</taxon>
        <taxon>Sordariales</taxon>
        <taxon>Podosporaceae</taxon>
        <taxon>Podospora</taxon>
    </lineage>
</organism>
<evidence type="ECO:0000313" key="2">
    <source>
        <dbReference type="Proteomes" id="UP001301958"/>
    </source>
</evidence>
<accession>A0AAN6YQH2</accession>
<protein>
    <submittedName>
        <fullName evidence="1">Uncharacterized protein</fullName>
    </submittedName>
</protein>